<sequence length="62" mass="6832">MNRTEEGPAGRLSGLTDRAIRSGYCLVRDPAAPHDWKLLDAEYGDVVVSAANLTEIEEWLDS</sequence>
<comment type="caution">
    <text evidence="1">The sequence shown here is derived from an EMBL/GenBank/DDBJ whole genome shotgun (WGS) entry which is preliminary data.</text>
</comment>
<evidence type="ECO:0000313" key="1">
    <source>
        <dbReference type="EMBL" id="MEU2120841.1"/>
    </source>
</evidence>
<proteinExistence type="predicted"/>
<dbReference type="RefSeq" id="WP_157115136.1">
    <property type="nucleotide sequence ID" value="NZ_JBEYBR010000004.1"/>
</dbReference>
<keyword evidence="2" id="KW-1185">Reference proteome</keyword>
<reference evidence="1 2" key="1">
    <citation type="submission" date="2024-06" db="EMBL/GenBank/DDBJ databases">
        <title>The Natural Products Discovery Center: Release of the First 8490 Sequenced Strains for Exploring Actinobacteria Biosynthetic Diversity.</title>
        <authorList>
            <person name="Kalkreuter E."/>
            <person name="Kautsar S.A."/>
            <person name="Yang D."/>
            <person name="Bader C.D."/>
            <person name="Teijaro C.N."/>
            <person name="Fluegel L."/>
            <person name="Davis C.M."/>
            <person name="Simpson J.R."/>
            <person name="Lauterbach L."/>
            <person name="Steele A.D."/>
            <person name="Gui C."/>
            <person name="Meng S."/>
            <person name="Li G."/>
            <person name="Viehrig K."/>
            <person name="Ye F."/>
            <person name="Su P."/>
            <person name="Kiefer A.F."/>
            <person name="Nichols A."/>
            <person name="Cepeda A.J."/>
            <person name="Yan W."/>
            <person name="Fan B."/>
            <person name="Jiang Y."/>
            <person name="Adhikari A."/>
            <person name="Zheng C.-J."/>
            <person name="Schuster L."/>
            <person name="Cowan T.M."/>
            <person name="Smanski M.J."/>
            <person name="Chevrette M.G."/>
            <person name="De Carvalho L.P.S."/>
            <person name="Shen B."/>
        </authorList>
    </citation>
    <scope>NUCLEOTIDE SEQUENCE [LARGE SCALE GENOMIC DNA]</scope>
    <source>
        <strain evidence="1 2">NPDC019434</strain>
    </source>
</reference>
<dbReference type="Proteomes" id="UP001550535">
    <property type="component" value="Unassembled WGS sequence"/>
</dbReference>
<dbReference type="EMBL" id="JBEYBR010000004">
    <property type="protein sequence ID" value="MEU2120841.1"/>
    <property type="molecule type" value="Genomic_DNA"/>
</dbReference>
<name>A0ABV2X4Q7_9NOCA</name>
<evidence type="ECO:0000313" key="2">
    <source>
        <dbReference type="Proteomes" id="UP001550535"/>
    </source>
</evidence>
<gene>
    <name evidence="1" type="ORF">ABZ507_03330</name>
</gene>
<protein>
    <submittedName>
        <fullName evidence="1">Uncharacterized protein</fullName>
    </submittedName>
</protein>
<accession>A0ABV2X4Q7</accession>
<organism evidence="1 2">
    <name type="scientific">Nocardia niwae</name>
    <dbReference type="NCBI Taxonomy" id="626084"/>
    <lineage>
        <taxon>Bacteria</taxon>
        <taxon>Bacillati</taxon>
        <taxon>Actinomycetota</taxon>
        <taxon>Actinomycetes</taxon>
        <taxon>Mycobacteriales</taxon>
        <taxon>Nocardiaceae</taxon>
        <taxon>Nocardia</taxon>
    </lineage>
</organism>